<gene>
    <name evidence="2" type="ORF">g.7925</name>
</gene>
<organism evidence="2">
    <name type="scientific">Schizaphis graminum</name>
    <name type="common">Green bug aphid</name>
    <dbReference type="NCBI Taxonomy" id="13262"/>
    <lineage>
        <taxon>Eukaryota</taxon>
        <taxon>Metazoa</taxon>
        <taxon>Ecdysozoa</taxon>
        <taxon>Arthropoda</taxon>
        <taxon>Hexapoda</taxon>
        <taxon>Insecta</taxon>
        <taxon>Pterygota</taxon>
        <taxon>Neoptera</taxon>
        <taxon>Paraneoptera</taxon>
        <taxon>Hemiptera</taxon>
        <taxon>Sternorrhyncha</taxon>
        <taxon>Aphidomorpha</taxon>
        <taxon>Aphidoidea</taxon>
        <taxon>Aphididae</taxon>
        <taxon>Aphidini</taxon>
        <taxon>Schizaphis</taxon>
    </lineage>
</organism>
<evidence type="ECO:0000313" key="2">
    <source>
        <dbReference type="EMBL" id="MBY14467.1"/>
    </source>
</evidence>
<feature type="compositionally biased region" description="Low complexity" evidence="1">
    <location>
        <begin position="1"/>
        <end position="15"/>
    </location>
</feature>
<feature type="compositionally biased region" description="Basic residues" evidence="1">
    <location>
        <begin position="67"/>
        <end position="81"/>
    </location>
</feature>
<reference evidence="2" key="1">
    <citation type="submission" date="2018-04" db="EMBL/GenBank/DDBJ databases">
        <title>Transcriptome of Schizaphis graminum biotype I.</title>
        <authorList>
            <person name="Scully E.D."/>
            <person name="Geib S.M."/>
            <person name="Palmer N.A."/>
            <person name="Koch K."/>
            <person name="Bradshaw J."/>
            <person name="Heng-Moss T."/>
            <person name="Sarath G."/>
        </authorList>
    </citation>
    <scope>NUCLEOTIDE SEQUENCE</scope>
</reference>
<accession>A0A2S2NBG6</accession>
<dbReference type="AlphaFoldDB" id="A0A2S2NBG6"/>
<feature type="region of interest" description="Disordered" evidence="1">
    <location>
        <begin position="1"/>
        <end position="126"/>
    </location>
</feature>
<proteinExistence type="predicted"/>
<sequence>MRACTTRQRPPTTTPFGADSDDGRTSRPPQRGRRTRATQQKPLCVGGALERSLDRSFAGSSLVSPQRARRARTTTARRHDNKRHDKNAAAASVARARETHSSHCSSPTSHHHHHHHQHHHHQQLLQ</sequence>
<protein>
    <submittedName>
        <fullName evidence="2">Uncharacterized protein</fullName>
    </submittedName>
</protein>
<feature type="compositionally biased region" description="Basic residues" evidence="1">
    <location>
        <begin position="109"/>
        <end position="126"/>
    </location>
</feature>
<evidence type="ECO:0000256" key="1">
    <source>
        <dbReference type="SAM" id="MobiDB-lite"/>
    </source>
</evidence>
<dbReference type="EMBL" id="GGMR01001848">
    <property type="protein sequence ID" value="MBY14467.1"/>
    <property type="molecule type" value="Transcribed_RNA"/>
</dbReference>
<name>A0A2S2NBG6_SCHGA</name>